<accession>A0A8K1CSJ5</accession>
<keyword evidence="2" id="KW-0813">Transport</keyword>
<organism evidence="15 16">
    <name type="scientific">Pythium oligandrum</name>
    <name type="common">Mycoparasitic fungus</name>
    <dbReference type="NCBI Taxonomy" id="41045"/>
    <lineage>
        <taxon>Eukaryota</taxon>
        <taxon>Sar</taxon>
        <taxon>Stramenopiles</taxon>
        <taxon>Oomycota</taxon>
        <taxon>Peronosporomycetes</taxon>
        <taxon>Pythiales</taxon>
        <taxon>Pythiaceae</taxon>
        <taxon>Pythium</taxon>
    </lineage>
</organism>
<evidence type="ECO:0000256" key="5">
    <source>
        <dbReference type="ARBA" id="ARBA00022826"/>
    </source>
</evidence>
<evidence type="ECO:0000256" key="9">
    <source>
        <dbReference type="ARBA" id="ARBA00023136"/>
    </source>
</evidence>
<protein>
    <submittedName>
        <fullName evidence="15">Uncharacterized protein</fullName>
    </submittedName>
</protein>
<evidence type="ECO:0000256" key="2">
    <source>
        <dbReference type="ARBA" id="ARBA00022448"/>
    </source>
</evidence>
<dbReference type="InterPro" id="IPR005821">
    <property type="entry name" value="Ion_trans_dom"/>
</dbReference>
<dbReference type="Proteomes" id="UP000794436">
    <property type="component" value="Unassembled WGS sequence"/>
</dbReference>
<keyword evidence="16" id="KW-1185">Reference proteome</keyword>
<dbReference type="Pfam" id="PF22614">
    <property type="entry name" value="Slo-like_RCK"/>
    <property type="match status" value="1"/>
</dbReference>
<dbReference type="Gene3D" id="1.10.287.70">
    <property type="match status" value="1"/>
</dbReference>
<keyword evidence="9 12" id="KW-0472">Membrane</keyword>
<feature type="compositionally biased region" description="Low complexity" evidence="11">
    <location>
        <begin position="610"/>
        <end position="623"/>
    </location>
</feature>
<dbReference type="InterPro" id="IPR027359">
    <property type="entry name" value="Volt_channel_dom_sf"/>
</dbReference>
<feature type="domain" description="RCK N-terminal" evidence="14">
    <location>
        <begin position="283"/>
        <end position="327"/>
    </location>
</feature>
<feature type="transmembrane region" description="Helical" evidence="12">
    <location>
        <begin position="141"/>
        <end position="162"/>
    </location>
</feature>
<evidence type="ECO:0000256" key="7">
    <source>
        <dbReference type="ARBA" id="ARBA00022989"/>
    </source>
</evidence>
<dbReference type="EMBL" id="SPLM01000003">
    <property type="protein sequence ID" value="TMW68163.1"/>
    <property type="molecule type" value="Genomic_DNA"/>
</dbReference>
<dbReference type="PANTHER" id="PTHR10027">
    <property type="entry name" value="CALCIUM-ACTIVATED POTASSIUM CHANNEL ALPHA CHAIN"/>
    <property type="match status" value="1"/>
</dbReference>
<dbReference type="Pfam" id="PF00520">
    <property type="entry name" value="Ion_trans"/>
    <property type="match status" value="1"/>
</dbReference>
<name>A0A8K1CSJ5_PYTOL</name>
<feature type="transmembrane region" description="Helical" evidence="12">
    <location>
        <begin position="174"/>
        <end position="195"/>
    </location>
</feature>
<keyword evidence="3" id="KW-0633">Potassium transport</keyword>
<evidence type="ECO:0000313" key="15">
    <source>
        <dbReference type="EMBL" id="TMW68163.1"/>
    </source>
</evidence>
<feature type="transmembrane region" description="Helical" evidence="12">
    <location>
        <begin position="48"/>
        <end position="73"/>
    </location>
</feature>
<comment type="caution">
    <text evidence="15">The sequence shown here is derived from an EMBL/GenBank/DDBJ whole genome shotgun (WGS) entry which is preliminary data.</text>
</comment>
<feature type="transmembrane region" description="Helical" evidence="12">
    <location>
        <begin position="85"/>
        <end position="106"/>
    </location>
</feature>
<evidence type="ECO:0000256" key="12">
    <source>
        <dbReference type="SAM" id="Phobius"/>
    </source>
</evidence>
<keyword evidence="7 12" id="KW-1133">Transmembrane helix</keyword>
<evidence type="ECO:0000256" key="11">
    <source>
        <dbReference type="SAM" id="MobiDB-lite"/>
    </source>
</evidence>
<dbReference type="SUPFAM" id="SSF81324">
    <property type="entry name" value="Voltage-gated potassium channels"/>
    <property type="match status" value="1"/>
</dbReference>
<evidence type="ECO:0000259" key="14">
    <source>
        <dbReference type="Pfam" id="PF22614"/>
    </source>
</evidence>
<evidence type="ECO:0000256" key="1">
    <source>
        <dbReference type="ARBA" id="ARBA00004141"/>
    </source>
</evidence>
<reference evidence="15" key="1">
    <citation type="submission" date="2019-03" db="EMBL/GenBank/DDBJ databases">
        <title>Long read genome sequence of the mycoparasitic Pythium oligandrum ATCC 38472 isolated from sugarbeet rhizosphere.</title>
        <authorList>
            <person name="Gaulin E."/>
        </authorList>
    </citation>
    <scope>NUCLEOTIDE SEQUENCE</scope>
    <source>
        <strain evidence="15">ATCC 38472_TT</strain>
    </source>
</reference>
<sequence length="737" mass="83372">METPTRGERSYAQLLSPSRPASSVAPRRIGHIHVMTWKERIQIFLDGYGGVALETFDVLLSVVLVVISVIMSYEHPDLVVTGAGYGAFEVACTLVFTVNFLLHWFAADNRLTFLFTPMAMIDLSTIIPTFVTWFLRSLNVSILPVVRIIRVFRLLAVLRLYRIVRSYRGFDYELCVLIFMIFTVIFVAAGIFQILDEDYYRDNDLPAFEFHDAVYFVSVTISTVGYGDISPKTTASQFFVIAIICVVVTVIPRQVNRLWELSRLQHGYMHSYSIRKRGILNGGHVVVTGSISYESVSGFLAEFYRTRQGKVNMDVVILADQIPSERLLAGYLDELYHIERPSGYESGTRHVRRPLILLLVKRLPSDQDLENMSTLLPPNVFVERGVSQSVEDLLRVRAHLAKAVLMIPGNWKYHVDELRDETMDEVTEHLLNYQVIMSTLSLRTVQELHHEHLQRTMANSKSRMIVGASHEPTIACSVVKWHESLTYFALKSDSYTSRDSYETTRKDAKTVPVLPPKMGSRTQRIRHAMREATGRVLQSDPRQDLPLHFAPSYAAGEVFVDSALDTLLCQSFFNPYVIDLVRALAGDYYFGDHSSHATFASSMMEYFQPPRQSRASSSSAPRQTPSNTESRKESPHDDNGQADAMIEHPVLAVASISEELEGKSFVTIFQHALRQQVLVLGIYRRANDSHRGNTVPYVYTCPKSHAGVTVEHGDVLHVVTRRIPPIVIHFQEGIASH</sequence>
<evidence type="ECO:0000259" key="13">
    <source>
        <dbReference type="Pfam" id="PF00520"/>
    </source>
</evidence>
<keyword evidence="5" id="KW-0631">Potassium channel</keyword>
<evidence type="ECO:0000256" key="3">
    <source>
        <dbReference type="ARBA" id="ARBA00022538"/>
    </source>
</evidence>
<dbReference type="PRINTS" id="PR00169">
    <property type="entry name" value="KCHANNEL"/>
</dbReference>
<feature type="transmembrane region" description="Helical" evidence="12">
    <location>
        <begin position="113"/>
        <end position="135"/>
    </location>
</feature>
<feature type="domain" description="Ion transport" evidence="13">
    <location>
        <begin position="56"/>
        <end position="250"/>
    </location>
</feature>
<feature type="transmembrane region" description="Helical" evidence="12">
    <location>
        <begin position="235"/>
        <end position="255"/>
    </location>
</feature>
<dbReference type="GO" id="GO:0016020">
    <property type="term" value="C:membrane"/>
    <property type="evidence" value="ECO:0007669"/>
    <property type="project" value="UniProtKB-SubCell"/>
</dbReference>
<proteinExistence type="predicted"/>
<dbReference type="PANTHER" id="PTHR10027:SF10">
    <property type="entry name" value="SLOWPOKE 2, ISOFORM D"/>
    <property type="match status" value="1"/>
</dbReference>
<keyword evidence="6" id="KW-0630">Potassium</keyword>
<keyword evidence="10" id="KW-0407">Ion channel</keyword>
<evidence type="ECO:0000256" key="6">
    <source>
        <dbReference type="ARBA" id="ARBA00022958"/>
    </source>
</evidence>
<dbReference type="InterPro" id="IPR003148">
    <property type="entry name" value="RCK_N"/>
</dbReference>
<comment type="subcellular location">
    <subcellularLocation>
        <location evidence="1">Membrane</location>
        <topology evidence="1">Multi-pass membrane protein</topology>
    </subcellularLocation>
</comment>
<feature type="region of interest" description="Disordered" evidence="11">
    <location>
        <begin position="610"/>
        <end position="642"/>
    </location>
</feature>
<dbReference type="InterPro" id="IPR047871">
    <property type="entry name" value="K_chnl_Slo-like"/>
</dbReference>
<dbReference type="AlphaFoldDB" id="A0A8K1CSJ5"/>
<dbReference type="GO" id="GO:0005267">
    <property type="term" value="F:potassium channel activity"/>
    <property type="evidence" value="ECO:0007669"/>
    <property type="project" value="UniProtKB-KW"/>
</dbReference>
<evidence type="ECO:0000256" key="4">
    <source>
        <dbReference type="ARBA" id="ARBA00022692"/>
    </source>
</evidence>
<feature type="compositionally biased region" description="Basic and acidic residues" evidence="11">
    <location>
        <begin position="629"/>
        <end position="639"/>
    </location>
</feature>
<evidence type="ECO:0000256" key="8">
    <source>
        <dbReference type="ARBA" id="ARBA00023065"/>
    </source>
</evidence>
<evidence type="ECO:0000256" key="10">
    <source>
        <dbReference type="ARBA" id="ARBA00023303"/>
    </source>
</evidence>
<gene>
    <name evidence="15" type="ORF">Poli38472_007835</name>
</gene>
<dbReference type="OrthoDB" id="69720at2759"/>
<evidence type="ECO:0000313" key="16">
    <source>
        <dbReference type="Proteomes" id="UP000794436"/>
    </source>
</evidence>
<dbReference type="Gene3D" id="1.20.120.350">
    <property type="entry name" value="Voltage-gated potassium channels. Chain C"/>
    <property type="match status" value="1"/>
</dbReference>
<keyword evidence="4 12" id="KW-0812">Transmembrane</keyword>
<keyword evidence="8" id="KW-0406">Ion transport</keyword>